<evidence type="ECO:0000313" key="19">
    <source>
        <dbReference type="EMBL" id="JAD11633.1"/>
    </source>
</evidence>
<dbReference type="SUPFAM" id="SSF57184">
    <property type="entry name" value="Growth factor receptor domain"/>
    <property type="match status" value="1"/>
</dbReference>
<evidence type="ECO:0000256" key="10">
    <source>
        <dbReference type="ARBA" id="ARBA00023136"/>
    </source>
</evidence>
<feature type="compositionally biased region" description="Low complexity" evidence="15">
    <location>
        <begin position="11"/>
        <end position="22"/>
    </location>
</feature>
<keyword evidence="3" id="KW-0597">Phosphoprotein</keyword>
<dbReference type="SUPFAM" id="SSF49265">
    <property type="entry name" value="Fibronectin type III"/>
    <property type="match status" value="3"/>
</dbReference>
<accession>A0A0A1XM25</accession>
<evidence type="ECO:0000259" key="17">
    <source>
        <dbReference type="Pfam" id="PF00757"/>
    </source>
</evidence>
<evidence type="ECO:0000256" key="7">
    <source>
        <dbReference type="ARBA" id="ARBA00022777"/>
    </source>
</evidence>
<keyword evidence="9 16" id="KW-1133">Transmembrane helix</keyword>
<dbReference type="Gene3D" id="2.60.40.10">
    <property type="entry name" value="Immunoglobulins"/>
    <property type="match status" value="1"/>
</dbReference>
<dbReference type="GO" id="GO:0005524">
    <property type="term" value="F:ATP binding"/>
    <property type="evidence" value="ECO:0007669"/>
    <property type="project" value="UniProtKB-KW"/>
</dbReference>
<dbReference type="GO" id="GO:0016020">
    <property type="term" value="C:membrane"/>
    <property type="evidence" value="ECO:0007669"/>
    <property type="project" value="UniProtKB-SubCell"/>
</dbReference>
<proteinExistence type="predicted"/>
<dbReference type="Gene3D" id="3.80.20.20">
    <property type="entry name" value="Receptor L-domain"/>
    <property type="match status" value="2"/>
</dbReference>
<evidence type="ECO:0000256" key="13">
    <source>
        <dbReference type="ARBA" id="ARBA00023180"/>
    </source>
</evidence>
<dbReference type="SMART" id="SM00261">
    <property type="entry name" value="FU"/>
    <property type="match status" value="1"/>
</dbReference>
<evidence type="ECO:0000256" key="14">
    <source>
        <dbReference type="ARBA" id="ARBA00051243"/>
    </source>
</evidence>
<keyword evidence="10 16" id="KW-0472">Membrane</keyword>
<dbReference type="EMBL" id="GBXI01002659">
    <property type="protein sequence ID" value="JAD11633.1"/>
    <property type="molecule type" value="Transcribed_RNA"/>
</dbReference>
<keyword evidence="11" id="KW-0829">Tyrosine-protein kinase</keyword>
<dbReference type="GO" id="GO:0004714">
    <property type="term" value="F:transmembrane receptor protein tyrosine kinase activity"/>
    <property type="evidence" value="ECO:0007669"/>
    <property type="project" value="UniProtKB-EC"/>
</dbReference>
<keyword evidence="7" id="KW-0418">Kinase</keyword>
<feature type="domain" description="Receptor L-domain" evidence="18">
    <location>
        <begin position="404"/>
        <end position="510"/>
    </location>
</feature>
<feature type="transmembrane region" description="Helical" evidence="16">
    <location>
        <begin position="75"/>
        <end position="93"/>
    </location>
</feature>
<keyword evidence="13" id="KW-0325">Glycoprotein</keyword>
<dbReference type="CDD" id="cd00064">
    <property type="entry name" value="FU"/>
    <property type="match status" value="1"/>
</dbReference>
<feature type="transmembrane region" description="Helical" evidence="16">
    <location>
        <begin position="951"/>
        <end position="974"/>
    </location>
</feature>
<name>A0A0A1XM25_ZEUCU</name>
<evidence type="ECO:0000256" key="6">
    <source>
        <dbReference type="ARBA" id="ARBA00022741"/>
    </source>
</evidence>
<evidence type="ECO:0000256" key="8">
    <source>
        <dbReference type="ARBA" id="ARBA00022840"/>
    </source>
</evidence>
<dbReference type="SUPFAM" id="SSF52058">
    <property type="entry name" value="L domain-like"/>
    <property type="match status" value="2"/>
</dbReference>
<gene>
    <name evidence="19" type="primary">Insr</name>
    <name evidence="19" type="ORF">g.2788</name>
</gene>
<reference evidence="19" key="2">
    <citation type="journal article" date="2015" name="Gigascience">
        <title>Reconstructing a comprehensive transcriptome assembly of a white-pupal translocated strain of the pest fruit fly Bactrocera cucurbitae.</title>
        <authorList>
            <person name="Sim S.B."/>
            <person name="Calla B."/>
            <person name="Hall B."/>
            <person name="DeRego T."/>
            <person name="Geib S.M."/>
        </authorList>
    </citation>
    <scope>NUCLEOTIDE SEQUENCE</scope>
</reference>
<evidence type="ECO:0000256" key="3">
    <source>
        <dbReference type="ARBA" id="ARBA00022553"/>
    </source>
</evidence>
<dbReference type="InterPro" id="IPR000494">
    <property type="entry name" value="Rcpt_L-dom"/>
</dbReference>
<protein>
    <recommendedName>
        <fullName evidence="2">receptor protein-tyrosine kinase</fullName>
        <ecNumber evidence="2">2.7.10.1</ecNumber>
    </recommendedName>
</protein>
<comment type="subcellular location">
    <subcellularLocation>
        <location evidence="1">Membrane</location>
        <topology evidence="1">Single-pass type I membrane protein</topology>
    </subcellularLocation>
</comment>
<keyword evidence="12 19" id="KW-0675">Receptor</keyword>
<keyword evidence="4" id="KW-0808">Transferase</keyword>
<evidence type="ECO:0000256" key="12">
    <source>
        <dbReference type="ARBA" id="ARBA00023170"/>
    </source>
</evidence>
<evidence type="ECO:0000256" key="9">
    <source>
        <dbReference type="ARBA" id="ARBA00022989"/>
    </source>
</evidence>
<keyword evidence="5 16" id="KW-0812">Transmembrane</keyword>
<dbReference type="Pfam" id="PF01030">
    <property type="entry name" value="Recep_L_domain"/>
    <property type="match status" value="2"/>
</dbReference>
<organism evidence="19">
    <name type="scientific">Zeugodacus cucurbitae</name>
    <name type="common">Melon fruit fly</name>
    <name type="synonym">Bactrocera cucurbitae</name>
    <dbReference type="NCBI Taxonomy" id="28588"/>
    <lineage>
        <taxon>Eukaryota</taxon>
        <taxon>Metazoa</taxon>
        <taxon>Ecdysozoa</taxon>
        <taxon>Arthropoda</taxon>
        <taxon>Hexapoda</taxon>
        <taxon>Insecta</taxon>
        <taxon>Pterygota</taxon>
        <taxon>Neoptera</taxon>
        <taxon>Endopterygota</taxon>
        <taxon>Diptera</taxon>
        <taxon>Brachycera</taxon>
        <taxon>Muscomorpha</taxon>
        <taxon>Tephritoidea</taxon>
        <taxon>Tephritidae</taxon>
        <taxon>Zeugodacus</taxon>
        <taxon>Zeugodacus</taxon>
    </lineage>
</organism>
<feature type="region of interest" description="Disordered" evidence="15">
    <location>
        <begin position="1"/>
        <end position="22"/>
    </location>
</feature>
<keyword evidence="6" id="KW-0547">Nucleotide-binding</keyword>
<dbReference type="InterPro" id="IPR006212">
    <property type="entry name" value="Furin_repeat"/>
</dbReference>
<feature type="domain" description="Receptor L-domain" evidence="18">
    <location>
        <begin position="126"/>
        <end position="239"/>
    </location>
</feature>
<evidence type="ECO:0000256" key="15">
    <source>
        <dbReference type="SAM" id="MobiDB-lite"/>
    </source>
</evidence>
<dbReference type="InterPro" id="IPR036941">
    <property type="entry name" value="Rcpt_L-dom_sf"/>
</dbReference>
<dbReference type="Pfam" id="PF00757">
    <property type="entry name" value="Furin-like"/>
    <property type="match status" value="1"/>
</dbReference>
<dbReference type="AlphaFoldDB" id="A0A0A1XM25"/>
<evidence type="ECO:0000256" key="11">
    <source>
        <dbReference type="ARBA" id="ARBA00023137"/>
    </source>
</evidence>
<evidence type="ECO:0000256" key="5">
    <source>
        <dbReference type="ARBA" id="ARBA00022692"/>
    </source>
</evidence>
<comment type="catalytic activity">
    <reaction evidence="14">
        <text>L-tyrosyl-[protein] + ATP = O-phospho-L-tyrosyl-[protein] + ADP + H(+)</text>
        <dbReference type="Rhea" id="RHEA:10596"/>
        <dbReference type="Rhea" id="RHEA-COMP:10136"/>
        <dbReference type="Rhea" id="RHEA-COMP:20101"/>
        <dbReference type="ChEBI" id="CHEBI:15378"/>
        <dbReference type="ChEBI" id="CHEBI:30616"/>
        <dbReference type="ChEBI" id="CHEBI:46858"/>
        <dbReference type="ChEBI" id="CHEBI:61978"/>
        <dbReference type="ChEBI" id="CHEBI:456216"/>
        <dbReference type="EC" id="2.7.10.1"/>
    </reaction>
</comment>
<evidence type="ECO:0000259" key="18">
    <source>
        <dbReference type="Pfam" id="PF01030"/>
    </source>
</evidence>
<feature type="domain" description="Furin-like cysteine-rich" evidence="17">
    <location>
        <begin position="263"/>
        <end position="384"/>
    </location>
</feature>
<dbReference type="Gene3D" id="2.10.220.10">
    <property type="entry name" value="Hormone Receptor, Insulin-like Growth Factor Receptor 1, Chain A, domain 2"/>
    <property type="match status" value="1"/>
</dbReference>
<evidence type="ECO:0000256" key="2">
    <source>
        <dbReference type="ARBA" id="ARBA00011902"/>
    </source>
</evidence>
<evidence type="ECO:0000256" key="16">
    <source>
        <dbReference type="SAM" id="Phobius"/>
    </source>
</evidence>
<dbReference type="InterPro" id="IPR006211">
    <property type="entry name" value="Furin-like_Cys-rich_dom"/>
</dbReference>
<feature type="compositionally biased region" description="Polar residues" evidence="15">
    <location>
        <begin position="1"/>
        <end position="10"/>
    </location>
</feature>
<dbReference type="InterPro" id="IPR036116">
    <property type="entry name" value="FN3_sf"/>
</dbReference>
<dbReference type="EC" id="2.7.10.1" evidence="2"/>
<evidence type="ECO:0000256" key="4">
    <source>
        <dbReference type="ARBA" id="ARBA00022679"/>
    </source>
</evidence>
<reference evidence="19" key="1">
    <citation type="submission" date="2014-11" db="EMBL/GenBank/DDBJ databases">
        <authorList>
            <person name="Geib S."/>
        </authorList>
    </citation>
    <scope>NUCLEOTIDE SEQUENCE</scope>
</reference>
<sequence>MTIMRSLSTERTPTTAVARTRQQQQFRLPSVAKNQSKPQQQCAYKNVRHSNNNNSTEPPISIYAPPPTACSNQKFLLILFLSAAVFLLTGNGLPTVTAAINGRTEPGECRSIDVRNDCDSLKQLHNCTIIRGFLWIVLTSPVHYKTKELCNYENYTFPLLREITDYLIFHEVRGLRSIRNLFPNLAVIRGRRLFLNYALGITAMPDLEVLEFPSLLAIQRGHIYLNNCPKLCNLDKIDFDRLTLSVGENHIYPMASDDCQKTVCQNCVTEHCWSNNVCQRFENDNLIDAGKGIQHCHSECLGGCHNSSSDGCYTCKNRRDHGNCVKECPPDKYLLELDQTCHSAAECVTLFNMTVKDNKCLLDCPEGSVFGINGREAKDCIPCDMDKRDIYPIYNLADADRLRGCKILNGSIIITIRNKINEDDLVHSLSNLREIHGHLKIIGSDGLTSLKFLNGLQKIAVNPEALETGLYGLVLYDNENLRDLWQPEKNLEIVHGSMYVHLNKKLCNRKLREFTRKVRHDVLKDALQTNDQEVLCDPAKLTLDIEILSQRSAKFSWPKEQTSSEVEIMYRPIAANAEFVEHSELDTPICKRLQWTRVLTFPKELQSNATHYSYIANDLKPKTRYACLVKSFGLADIHDTRSDLTYITTKVELPAPPTINITRRTDTSLTIQLQHAEDEVVSQYVLDIYDQPDNEVLLDHRDFCTQPSYMYHDKQIINGDEDEDACCLRKEEEADDQRFLHNMRELFACNSDQLENCAPDTSVADAPPGTVTPLRAMLRMYLDAASGNATTISKLKRFRLYTLQVQSCNEAGCGAYAFQSTRTNFSIGGDRLESLMGCRVSGLNEFHVYFPEPQQPNAVITSYVVHFRQKQPDSDTYKTHIECVTRSQHSYNNFQLIAQLDTPYNEVAVRVYSLAGGFFTTWMPITICPFNSAVVKMGAVTEHPKGYAGKVFMVCFMFGVGTFIAWACVKWGWWRWRRIEQFRRDLSRVWNAQTRRRDDADQSLVEYRNIPEEERLENSG</sequence>
<keyword evidence="8" id="KW-0067">ATP-binding</keyword>
<dbReference type="InterPro" id="IPR009030">
    <property type="entry name" value="Growth_fac_rcpt_cys_sf"/>
</dbReference>
<dbReference type="InterPro" id="IPR013783">
    <property type="entry name" value="Ig-like_fold"/>
</dbReference>
<evidence type="ECO:0000256" key="1">
    <source>
        <dbReference type="ARBA" id="ARBA00004479"/>
    </source>
</evidence>